<protein>
    <submittedName>
        <fullName evidence="1">Uncharacterized protein</fullName>
    </submittedName>
</protein>
<evidence type="ECO:0000313" key="2">
    <source>
        <dbReference type="Proteomes" id="UP001281147"/>
    </source>
</evidence>
<evidence type="ECO:0000313" key="1">
    <source>
        <dbReference type="EMBL" id="KAK3702220.1"/>
    </source>
</evidence>
<name>A0ACC3MSL5_9PEZI</name>
<keyword evidence="2" id="KW-1185">Reference proteome</keyword>
<comment type="caution">
    <text evidence="1">The sequence shown here is derived from an EMBL/GenBank/DDBJ whole genome shotgun (WGS) entry which is preliminary data.</text>
</comment>
<organism evidence="1 2">
    <name type="scientific">Vermiconidia calcicola</name>
    <dbReference type="NCBI Taxonomy" id="1690605"/>
    <lineage>
        <taxon>Eukaryota</taxon>
        <taxon>Fungi</taxon>
        <taxon>Dikarya</taxon>
        <taxon>Ascomycota</taxon>
        <taxon>Pezizomycotina</taxon>
        <taxon>Dothideomycetes</taxon>
        <taxon>Dothideomycetidae</taxon>
        <taxon>Mycosphaerellales</taxon>
        <taxon>Extremaceae</taxon>
        <taxon>Vermiconidia</taxon>
    </lineage>
</organism>
<accession>A0ACC3MSL5</accession>
<gene>
    <name evidence="1" type="ORF">LTR37_015052</name>
</gene>
<dbReference type="Proteomes" id="UP001281147">
    <property type="component" value="Unassembled WGS sequence"/>
</dbReference>
<sequence>MADTATPDINIPSLPAKHDHFIEYISAHPKEPMLDLLEPYKQYDTEMRKVYAQQPDHPAASQPNIVPVFAGHEKDVRIRARNLKNESQKEKECYIMPLNDDQRRPDGSPAIVQSVRDFKTNFNVFSESSLVDLNWSNVVVAGSAVVTSLLAVPKKHAKSKRALRRYYHDELAPASDVDLFLYGLTEEQATQKIKQIEQNVRDALLVETTTIRTKNTIMIVSKHPVRHVQIVLRIYKSISEILTGFDVDCSCAAYDGSQVYASPRAVCAYMTQSNSIDLTRRSPSYENRLSKYARRGFEVHWPSLDRSKIDPTIYERSFARTEGLSRLLILEKLPKSDDREAYLDQRREERGRPAANRRRQKQRQIYGNIKNDFEDEIAEWADDEVSSYHSFTIPYGPKFNAKKIEKLLYTKDMLMNAEWNQPKDREVNLHRHPAFFGTVEDVIGDCCGYCPEPTTVEEEEVAEEESKIFVSGSVQFMKDDPGRQAIGSFHPITADDWTSMAYVGNTAQLCQAIVDGDLEYVQGWLAQEGNDPDTRDYTGRTPLHLAVANSSLEVIQALIDSGARLVARLVDGKTALHLAAIRGDVDIVSALLRKSEANEEEEEKKLEARRAARKAKKEGTPGDVAMQDAGDGKASHASNEDDSDIEMVENPELEGDENMDATTENSMVNIKSNAQQVDDMALANEESEDDPDVYDVNVVAWDTAVSPLHLAIVNGHQDVVKCLVEDFGADVLLPIKLFNDHDKSARAAILTLVLALQLPHEQAKDMTRTLLRLGASSAQASIDQTTALQYCVADSPDMLDTLGENDETGIKRAINHLSVSGQYSPELSSPLMTAIKARDSLTALKLLTGGAKAQIDFATYVKAYQMRYDLPKDSKRNKKDFEQRLEQPVLSAVNCELPLLAKTLVDDHGIDPNTLSTQGYRVINDDYTRRYTKGESLLDVVQEKIKSLKEWEFEAPEVREPTPLKEDSEYLDGLDKGSYAFWSAQKQLDAAKKRYKDKLERYEKDLESSKDRTGVAEKQDAIDRMIGNFEQLEAALIQRGAKTFADLHPEVEEPEKRQDFGYSPYDRDEPPKPFQIEINFQIGDLTDEAQKRYETLFEASWNGDTKAVKALTLQPWTSESEDDQPPAKIAVKDQHNLSPFALAVLRGHLELATVIMDIAKAQHIDADPPKQKRYDVDPGDSDEASEDEVQLYSEVVDDEFTIETVGEVSMQVKSRVLPTEMLQWPCRVVDFAKSRPVSSNQDGSSGSGTRRSTTMAGKRTNTGSIKLPSPSQLSDRQSWHPREPDNLLELALYNNDSQLLTFLLDLGQDYYQMREPEYGDTPTTQSFTVSHQLFKYGVVLDHPHLLAEMIKRTGAAVPLDSLAKQYGGDIKEKPKYYQGLSVYGKKRKDWADAGRNQLDYSPVQKYRPPMLVAANSGSIKTVEWFLSDAPMRCYMEFFEAHRDDKRIERLVLSNLGFDGAVKKFLNTRSQLAIHCCLMGWPTVEADRLLRYLVEIMPDTLESKSVEGLTPLQIAFQLYHEDAVKILIAAGADQTCRDKSGKNILHHLLSRSFTEEKEVQKLKQMLELIDDRVLPTLFTERSTGSLTPLHFWLTHQYRSNEAECHEQVMRLLLKHSGGQELGLISGEGDTPLHRTVKIHNVQLTRVILEHDASLLNRENATGRTPFEMAENSELAAVCDNPPPMPNHYSFSDRRAKKYGLNTAWNTNLLDRSAGSFAEPAVEGKSDRDEVWEMLKETKTRLDAEGKAKRRLVTLGEANEVAKRLAAMKSSKARRGDYEDDEEKSEMDEDEDLAVGDEVQAYLGSARRSA</sequence>
<proteinExistence type="predicted"/>
<dbReference type="EMBL" id="JAUTXU010000164">
    <property type="protein sequence ID" value="KAK3702220.1"/>
    <property type="molecule type" value="Genomic_DNA"/>
</dbReference>
<reference evidence="1" key="1">
    <citation type="submission" date="2023-07" db="EMBL/GenBank/DDBJ databases">
        <title>Black Yeasts Isolated from many extreme environments.</title>
        <authorList>
            <person name="Coleine C."/>
            <person name="Stajich J.E."/>
            <person name="Selbmann L."/>
        </authorList>
    </citation>
    <scope>NUCLEOTIDE SEQUENCE</scope>
    <source>
        <strain evidence="1">CCFEE 5714</strain>
    </source>
</reference>